<dbReference type="PROSITE" id="PS51387">
    <property type="entry name" value="FAD_PCMH"/>
    <property type="match status" value="1"/>
</dbReference>
<dbReference type="UniPathway" id="UPA00219"/>
<evidence type="ECO:0000256" key="11">
    <source>
        <dbReference type="ARBA" id="ARBA00022984"/>
    </source>
</evidence>
<reference evidence="18 19" key="1">
    <citation type="submission" date="2010-11" db="EMBL/GenBank/DDBJ databases">
        <authorList>
            <person name="Durkin A.S."/>
            <person name="Madupu R."/>
            <person name="Torralba M."/>
            <person name="Gillis M."/>
            <person name="Methe B."/>
            <person name="Sutton G."/>
            <person name="Nelson K.E."/>
        </authorList>
    </citation>
    <scope>NUCLEOTIDE SEQUENCE [LARGE SCALE GENOMIC DNA]</scope>
    <source>
        <strain evidence="18 19">UPII 345-E</strain>
    </source>
</reference>
<comment type="function">
    <text evidence="2 16">Cell wall formation.</text>
</comment>
<proteinExistence type="inferred from homology"/>
<feature type="domain" description="FAD-binding PCMH-type" evidence="17">
    <location>
        <begin position="30"/>
        <end position="194"/>
    </location>
</feature>
<evidence type="ECO:0000256" key="2">
    <source>
        <dbReference type="ARBA" id="ARBA00003921"/>
    </source>
</evidence>
<evidence type="ECO:0000256" key="6">
    <source>
        <dbReference type="ARBA" id="ARBA00022618"/>
    </source>
</evidence>
<feature type="active site" description="Proton donor" evidence="16">
    <location>
        <position position="223"/>
    </location>
</feature>
<dbReference type="Gene3D" id="3.90.78.10">
    <property type="entry name" value="UDP-N-acetylenolpyruvoylglucosamine reductase, C-terminal domain"/>
    <property type="match status" value="1"/>
</dbReference>
<dbReference type="GO" id="GO:0051301">
    <property type="term" value="P:cell division"/>
    <property type="evidence" value="ECO:0007669"/>
    <property type="project" value="UniProtKB-KW"/>
</dbReference>
<dbReference type="RefSeq" id="WP_007555210.1">
    <property type="nucleotide sequence ID" value="NZ_AENT01000030.1"/>
</dbReference>
<evidence type="ECO:0000256" key="4">
    <source>
        <dbReference type="ARBA" id="ARBA00004752"/>
    </source>
</evidence>
<evidence type="ECO:0000256" key="1">
    <source>
        <dbReference type="ARBA" id="ARBA00001974"/>
    </source>
</evidence>
<dbReference type="GO" id="GO:0005829">
    <property type="term" value="C:cytosol"/>
    <property type="evidence" value="ECO:0007669"/>
    <property type="project" value="TreeGrafter"/>
</dbReference>
<evidence type="ECO:0000256" key="16">
    <source>
        <dbReference type="HAMAP-Rule" id="MF_00037"/>
    </source>
</evidence>
<evidence type="ECO:0000313" key="18">
    <source>
        <dbReference type="EMBL" id="EFR42162.1"/>
    </source>
</evidence>
<evidence type="ECO:0000259" key="17">
    <source>
        <dbReference type="PROSITE" id="PS51387"/>
    </source>
</evidence>
<evidence type="ECO:0000256" key="9">
    <source>
        <dbReference type="ARBA" id="ARBA00022857"/>
    </source>
</evidence>
<keyword evidence="6 16" id="KW-0132">Cell division</keyword>
<dbReference type="SUPFAM" id="SSF56176">
    <property type="entry name" value="FAD-binding/transporter-associated domain-like"/>
    <property type="match status" value="1"/>
</dbReference>
<dbReference type="InterPro" id="IPR006094">
    <property type="entry name" value="Oxid_FAD_bind_N"/>
</dbReference>
<evidence type="ECO:0000256" key="12">
    <source>
        <dbReference type="ARBA" id="ARBA00023002"/>
    </source>
</evidence>
<comment type="cofactor">
    <cofactor evidence="1 16">
        <name>FAD</name>
        <dbReference type="ChEBI" id="CHEBI:57692"/>
    </cofactor>
</comment>
<dbReference type="PANTHER" id="PTHR21071:SF4">
    <property type="entry name" value="UDP-N-ACETYLENOLPYRUVOYLGLUCOSAMINE REDUCTASE"/>
    <property type="match status" value="1"/>
</dbReference>
<feature type="active site" evidence="16">
    <location>
        <position position="293"/>
    </location>
</feature>
<dbReference type="Gene3D" id="3.30.465.10">
    <property type="match status" value="1"/>
</dbReference>
<dbReference type="Pfam" id="PF01565">
    <property type="entry name" value="FAD_binding_4"/>
    <property type="match status" value="1"/>
</dbReference>
<dbReference type="GO" id="GO:0008360">
    <property type="term" value="P:regulation of cell shape"/>
    <property type="evidence" value="ECO:0007669"/>
    <property type="project" value="UniProtKB-KW"/>
</dbReference>
<dbReference type="PANTHER" id="PTHR21071">
    <property type="entry name" value="UDP-N-ACETYLENOLPYRUVOYLGLUCOSAMINE REDUCTASE"/>
    <property type="match status" value="1"/>
</dbReference>
<evidence type="ECO:0000256" key="7">
    <source>
        <dbReference type="ARBA" id="ARBA00022630"/>
    </source>
</evidence>
<dbReference type="NCBIfam" id="NF010480">
    <property type="entry name" value="PRK13905.1"/>
    <property type="match status" value="1"/>
</dbReference>
<keyword evidence="11 16" id="KW-0573">Peptidoglycan synthesis</keyword>
<accession>E4LAP4</accession>
<dbReference type="OrthoDB" id="9804753at2"/>
<evidence type="ECO:0000256" key="3">
    <source>
        <dbReference type="ARBA" id="ARBA00004496"/>
    </source>
</evidence>
<dbReference type="InterPro" id="IPR016166">
    <property type="entry name" value="FAD-bd_PCMH"/>
</dbReference>
<comment type="pathway">
    <text evidence="4 16">Cell wall biogenesis; peptidoglycan biosynthesis.</text>
</comment>
<dbReference type="EMBL" id="AENT01000030">
    <property type="protein sequence ID" value="EFR42162.1"/>
    <property type="molecule type" value="Genomic_DNA"/>
</dbReference>
<evidence type="ECO:0000256" key="14">
    <source>
        <dbReference type="ARBA" id="ARBA00023316"/>
    </source>
</evidence>
<dbReference type="AlphaFoldDB" id="E4LAP4"/>
<keyword evidence="14 16" id="KW-0961">Cell wall biogenesis/degradation</keyword>
<name>E4LAP4_9FIRM</name>
<feature type="active site" evidence="16">
    <location>
        <position position="173"/>
    </location>
</feature>
<keyword evidence="10 16" id="KW-0133">Cell shape</keyword>
<dbReference type="GO" id="GO:0071949">
    <property type="term" value="F:FAD binding"/>
    <property type="evidence" value="ECO:0007669"/>
    <property type="project" value="InterPro"/>
</dbReference>
<comment type="similarity">
    <text evidence="16">Belongs to the MurB family.</text>
</comment>
<dbReference type="InterPro" id="IPR036635">
    <property type="entry name" value="MurB_C_sf"/>
</dbReference>
<keyword evidence="9 16" id="KW-0521">NADP</keyword>
<comment type="subcellular location">
    <subcellularLocation>
        <location evidence="3 16">Cytoplasm</location>
    </subcellularLocation>
</comment>
<keyword evidence="7 16" id="KW-0285">Flavoprotein</keyword>
<keyword evidence="8 16" id="KW-0274">FAD</keyword>
<dbReference type="Gene3D" id="3.30.43.10">
    <property type="entry name" value="Uridine Diphospho-n-acetylenolpyruvylglucosamine Reductase, domain 2"/>
    <property type="match status" value="1"/>
</dbReference>
<evidence type="ECO:0000313" key="19">
    <source>
        <dbReference type="Proteomes" id="UP000004594"/>
    </source>
</evidence>
<dbReference type="GO" id="GO:0008762">
    <property type="term" value="F:UDP-N-acetylmuramate dehydrogenase activity"/>
    <property type="evidence" value="ECO:0007669"/>
    <property type="project" value="UniProtKB-UniRule"/>
</dbReference>
<gene>
    <name evidence="16 18" type="primary">murB</name>
    <name evidence="18" type="ORF">HMPREF9220_0181</name>
</gene>
<dbReference type="Pfam" id="PF02873">
    <property type="entry name" value="MurB_C"/>
    <property type="match status" value="1"/>
</dbReference>
<dbReference type="eggNOG" id="COG0812">
    <property type="taxonomic scope" value="Bacteria"/>
</dbReference>
<protein>
    <recommendedName>
        <fullName evidence="16">UDP-N-acetylenolpyruvoylglucosamine reductase</fullName>
        <ecNumber evidence="16">1.3.1.98</ecNumber>
    </recommendedName>
    <alternativeName>
        <fullName evidence="16">UDP-N-acetylmuramate dehydrogenase</fullName>
    </alternativeName>
</protein>
<evidence type="ECO:0000256" key="5">
    <source>
        <dbReference type="ARBA" id="ARBA00022490"/>
    </source>
</evidence>
<dbReference type="GO" id="GO:0071555">
    <property type="term" value="P:cell wall organization"/>
    <property type="evidence" value="ECO:0007669"/>
    <property type="project" value="UniProtKB-KW"/>
</dbReference>
<dbReference type="Proteomes" id="UP000004594">
    <property type="component" value="Unassembled WGS sequence"/>
</dbReference>
<sequence length="300" mass="32941">MNYYEIFSNILNENQIKLNEPMSKHTTFGIGGIADCFVQPETVSQLQQVVKILKKYNSPIFILGGGANLLVRDKGIRGVVISTVGLKNIECKGNKISVNSGVSIAKVAHFAAKNGLSGMEELSGIPGSIGGGVFMNAGAYGGEMSHIVENVTTCDFDGNLKEYSNFEIDYNYRHSVFMDNGDIIVNVTLTLKNGNINEIKQKINEYNSRRREKQPLDKRSAGSTFKRPKGHFVGKMIEELGLKGFSVGDAKVSTKHAGFLINDGNASCEDMLELIGEIQRRVKETYKVDLYTEVQVIGEA</sequence>
<organism evidence="18 19">
    <name type="scientific">Dialister micraerophilus UPII 345-E</name>
    <dbReference type="NCBI Taxonomy" id="910314"/>
    <lineage>
        <taxon>Bacteria</taxon>
        <taxon>Bacillati</taxon>
        <taxon>Bacillota</taxon>
        <taxon>Negativicutes</taxon>
        <taxon>Veillonellales</taxon>
        <taxon>Veillonellaceae</taxon>
        <taxon>Dialister</taxon>
    </lineage>
</organism>
<comment type="caution">
    <text evidence="18">The sequence shown here is derived from an EMBL/GenBank/DDBJ whole genome shotgun (WGS) entry which is preliminary data.</text>
</comment>
<dbReference type="NCBIfam" id="TIGR00179">
    <property type="entry name" value="murB"/>
    <property type="match status" value="1"/>
</dbReference>
<dbReference type="GO" id="GO:0009252">
    <property type="term" value="P:peptidoglycan biosynthetic process"/>
    <property type="evidence" value="ECO:0007669"/>
    <property type="project" value="UniProtKB-UniRule"/>
</dbReference>
<keyword evidence="5 16" id="KW-0963">Cytoplasm</keyword>
<dbReference type="InterPro" id="IPR003170">
    <property type="entry name" value="MurB"/>
</dbReference>
<dbReference type="InterPro" id="IPR011601">
    <property type="entry name" value="MurB_C"/>
</dbReference>
<evidence type="ECO:0000256" key="10">
    <source>
        <dbReference type="ARBA" id="ARBA00022960"/>
    </source>
</evidence>
<evidence type="ECO:0000256" key="8">
    <source>
        <dbReference type="ARBA" id="ARBA00022827"/>
    </source>
</evidence>
<dbReference type="SUPFAM" id="SSF56194">
    <property type="entry name" value="Uridine diphospho-N-Acetylenolpyruvylglucosamine reductase, MurB, C-terminal domain"/>
    <property type="match status" value="1"/>
</dbReference>
<dbReference type="InterPro" id="IPR016169">
    <property type="entry name" value="FAD-bd_PCMH_sub2"/>
</dbReference>
<evidence type="ECO:0000256" key="13">
    <source>
        <dbReference type="ARBA" id="ARBA00023306"/>
    </source>
</evidence>
<keyword evidence="12 16" id="KW-0560">Oxidoreductase</keyword>
<keyword evidence="13 16" id="KW-0131">Cell cycle</keyword>
<dbReference type="HAMAP" id="MF_00037">
    <property type="entry name" value="MurB"/>
    <property type="match status" value="1"/>
</dbReference>
<dbReference type="EC" id="1.3.1.98" evidence="16"/>
<comment type="catalytic activity">
    <reaction evidence="15 16">
        <text>UDP-N-acetyl-alpha-D-muramate + NADP(+) = UDP-N-acetyl-3-O-(1-carboxyvinyl)-alpha-D-glucosamine + NADPH + H(+)</text>
        <dbReference type="Rhea" id="RHEA:12248"/>
        <dbReference type="ChEBI" id="CHEBI:15378"/>
        <dbReference type="ChEBI" id="CHEBI:57783"/>
        <dbReference type="ChEBI" id="CHEBI:58349"/>
        <dbReference type="ChEBI" id="CHEBI:68483"/>
        <dbReference type="ChEBI" id="CHEBI:70757"/>
        <dbReference type="EC" id="1.3.1.98"/>
    </reaction>
</comment>
<dbReference type="InterPro" id="IPR036318">
    <property type="entry name" value="FAD-bd_PCMH-like_sf"/>
</dbReference>
<dbReference type="InterPro" id="IPR016167">
    <property type="entry name" value="FAD-bd_PCMH_sub1"/>
</dbReference>
<evidence type="ECO:0000256" key="15">
    <source>
        <dbReference type="ARBA" id="ARBA00048914"/>
    </source>
</evidence>